<dbReference type="EMBL" id="ADMG01000052">
    <property type="protein sequence ID" value="EKB30156.1"/>
    <property type="molecule type" value="Genomic_DNA"/>
</dbReference>
<comment type="caution">
    <text evidence="2">The sequence shown here is derived from an EMBL/GenBank/DDBJ whole genome shotgun (WGS) entry which is preliminary data.</text>
</comment>
<dbReference type="AlphaFoldDB" id="K1JJ20"/>
<keyword evidence="3" id="KW-1185">Reference proteome</keyword>
<dbReference type="PATRIC" id="fig|742823.3.peg.2230"/>
<dbReference type="InterPro" id="IPR037181">
    <property type="entry name" value="SUFU_N"/>
</dbReference>
<dbReference type="HOGENOM" id="CLU_818677_0_0_4"/>
<evidence type="ECO:0000259" key="1">
    <source>
        <dbReference type="Pfam" id="PF05076"/>
    </source>
</evidence>
<organism evidence="2 3">
    <name type="scientific">Sutterella wadsworthensis 2_1_59BFAA</name>
    <dbReference type="NCBI Taxonomy" id="742823"/>
    <lineage>
        <taxon>Bacteria</taxon>
        <taxon>Pseudomonadati</taxon>
        <taxon>Pseudomonadota</taxon>
        <taxon>Betaproteobacteria</taxon>
        <taxon>Burkholderiales</taxon>
        <taxon>Sutterellaceae</taxon>
        <taxon>Sutterella</taxon>
    </lineage>
</organism>
<dbReference type="STRING" id="742823.HMPREF9465_02222"/>
<dbReference type="SUPFAM" id="SSF103359">
    <property type="entry name" value="Suppressor of Fused, N-terminal domain"/>
    <property type="match status" value="1"/>
</dbReference>
<evidence type="ECO:0000313" key="3">
    <source>
        <dbReference type="Proteomes" id="UP000005835"/>
    </source>
</evidence>
<dbReference type="InterPro" id="IPR020941">
    <property type="entry name" value="SUFU-like_domain"/>
</dbReference>
<name>K1JJ20_9BURK</name>
<proteinExistence type="predicted"/>
<dbReference type="Pfam" id="PF05076">
    <property type="entry name" value="SUFU"/>
    <property type="match status" value="1"/>
</dbReference>
<dbReference type="Proteomes" id="UP000005835">
    <property type="component" value="Unassembled WGS sequence"/>
</dbReference>
<protein>
    <recommendedName>
        <fullName evidence="1">Suppressor of fused-like domain-containing protein</fullName>
    </recommendedName>
</protein>
<gene>
    <name evidence="2" type="ORF">HMPREF9465_02222</name>
</gene>
<reference evidence="2 3" key="1">
    <citation type="submission" date="2012-05" db="EMBL/GenBank/DDBJ databases">
        <title>The Genome Sequence of Sutterella wadsworthensis 2_1_59BFAA.</title>
        <authorList>
            <consortium name="The Broad Institute Genome Sequencing Platform"/>
            <person name="Earl A."/>
            <person name="Ward D."/>
            <person name="Feldgarden M."/>
            <person name="Gevers D."/>
            <person name="Daigneault M."/>
            <person name="Strauss J."/>
            <person name="Allen-Vercoe E."/>
            <person name="Walker B."/>
            <person name="Young S.K."/>
            <person name="Zeng Q."/>
            <person name="Gargeya S."/>
            <person name="Fitzgerald M."/>
            <person name="Haas B."/>
            <person name="Abouelleil A."/>
            <person name="Alvarado L."/>
            <person name="Arachchi H.M."/>
            <person name="Berlin A.M."/>
            <person name="Chapman S.B."/>
            <person name="Goldberg J."/>
            <person name="Griggs A."/>
            <person name="Gujja S."/>
            <person name="Hansen M."/>
            <person name="Howarth C."/>
            <person name="Imamovic A."/>
            <person name="Larimer J."/>
            <person name="McCowen C."/>
            <person name="Montmayeur A."/>
            <person name="Murphy C."/>
            <person name="Neiman D."/>
            <person name="Pearson M."/>
            <person name="Priest M."/>
            <person name="Roberts A."/>
            <person name="Saif S."/>
            <person name="Shea T."/>
            <person name="Sisk P."/>
            <person name="Sykes S."/>
            <person name="Wortman J."/>
            <person name="Nusbaum C."/>
            <person name="Birren B."/>
        </authorList>
    </citation>
    <scope>NUCLEOTIDE SEQUENCE [LARGE SCALE GENOMIC DNA]</scope>
    <source>
        <strain evidence="2 3">2_1_59BFAA</strain>
    </source>
</reference>
<dbReference type="OrthoDB" id="9023549at2"/>
<sequence>MRMQKLMETNMTTKITQLHTATLSAIHDAWEQLLKSRGLDFVEGPAAIVEAEGEAYLISWKVKGQRPYWLIVTYAMTGGLHQGVTRFGIDGHGFEFSIRVPAKNKERSPSDKVCAMLTNLIGTARRAPEHVHSGFAVVNSVKRANGRHLADLVLLLCDDRDLPEVQTPNGRVAFLAAQFITREELELCMKGNPDYFSAVLWEKTTPHGLSNFCRKPIITPQIEAACIEADESGLKDATDFQGDFEITRDAQGRTVLELGESGFEHFRRMLCKVLFLREEFTLRHENSVVRVKKGFPAVRHEGGLLELALDQVTAFGISVALSGGRAWEDDGLGLRITLR</sequence>
<evidence type="ECO:0000313" key="2">
    <source>
        <dbReference type="EMBL" id="EKB30156.1"/>
    </source>
</evidence>
<feature type="domain" description="Suppressor of fused-like" evidence="1">
    <location>
        <begin position="64"/>
        <end position="204"/>
    </location>
</feature>
<accession>K1JJ20</accession>